<dbReference type="Gene3D" id="6.10.250.3150">
    <property type="match status" value="1"/>
</dbReference>
<evidence type="ECO:0000313" key="3">
    <source>
        <dbReference type="Proteomes" id="UP000664164"/>
    </source>
</evidence>
<proteinExistence type="predicted"/>
<dbReference type="RefSeq" id="WP_207614924.1">
    <property type="nucleotide sequence ID" value="NZ_JAFNLL010000005.1"/>
</dbReference>
<dbReference type="AlphaFoldDB" id="A0A939HFL1"/>
<comment type="caution">
    <text evidence="2">The sequence shown here is derived from an EMBL/GenBank/DDBJ whole genome shotgun (WGS) entry which is preliminary data.</text>
</comment>
<gene>
    <name evidence="2" type="ORF">J1902_03730</name>
</gene>
<feature type="coiled-coil region" evidence="1">
    <location>
        <begin position="190"/>
        <end position="256"/>
    </location>
</feature>
<name>A0A939HFL1_9MICC</name>
<keyword evidence="1" id="KW-0175">Coiled coil</keyword>
<dbReference type="EMBL" id="JAFNLL010000005">
    <property type="protein sequence ID" value="MBO1267097.1"/>
    <property type="molecule type" value="Genomic_DNA"/>
</dbReference>
<reference evidence="2" key="1">
    <citation type="submission" date="2021-03" db="EMBL/GenBank/DDBJ databases">
        <title>A new species, PO-11, isolated from a karst cave deposit.</title>
        <authorList>
            <person name="Zhaoxiaoyong W."/>
        </authorList>
    </citation>
    <scope>NUCLEOTIDE SEQUENCE</scope>
    <source>
        <strain evidence="2">PO-11</strain>
    </source>
</reference>
<protein>
    <submittedName>
        <fullName evidence="2">Uncharacterized protein</fullName>
    </submittedName>
</protein>
<keyword evidence="3" id="KW-1185">Reference proteome</keyword>
<evidence type="ECO:0000313" key="2">
    <source>
        <dbReference type="EMBL" id="MBO1267097.1"/>
    </source>
</evidence>
<accession>A0A939HFL1</accession>
<evidence type="ECO:0000256" key="1">
    <source>
        <dbReference type="SAM" id="Coils"/>
    </source>
</evidence>
<sequence>MDPVIYQGNVMLTSWLGYCLAFAQTAFGAGWAGPDAWTSWSTKTTVRHADRNWPLNVYFPIWFDGWWAGKRYGHVAIAYWNGSALKIWSSPISNKPYADTWTSIAQVEKNYGMTYVGWSEDVGGTRVIEAIIEPPKGGDMVTNEDQLNRLYDGVLRRPRGAGEGNDVYLGKDSGFVFDDLYKSGERAKRLAQEANERAQLGSQINTLNNQVAQLTTDKKNLNAIADSTANERDELRTQLAQAQTDLNAAKEELKNRPTGGGDLDQATKDTINQTGQDVSWLKGLFTAIIDVIGKWRTK</sequence>
<organism evidence="2 3">
    <name type="scientific">Arthrobacter cavernae</name>
    <dbReference type="NCBI Taxonomy" id="2817681"/>
    <lineage>
        <taxon>Bacteria</taxon>
        <taxon>Bacillati</taxon>
        <taxon>Actinomycetota</taxon>
        <taxon>Actinomycetes</taxon>
        <taxon>Micrococcales</taxon>
        <taxon>Micrococcaceae</taxon>
        <taxon>Arthrobacter</taxon>
    </lineage>
</organism>
<dbReference type="Proteomes" id="UP000664164">
    <property type="component" value="Unassembled WGS sequence"/>
</dbReference>